<evidence type="ECO:0000256" key="2">
    <source>
        <dbReference type="ARBA" id="ARBA00022801"/>
    </source>
</evidence>
<dbReference type="GO" id="GO:0016818">
    <property type="term" value="F:hydrolase activity, acting on acid anhydrides, in phosphorus-containing anhydrides"/>
    <property type="evidence" value="ECO:0007669"/>
    <property type="project" value="InterPro"/>
</dbReference>
<dbReference type="SMART" id="SM00488">
    <property type="entry name" value="DEXDc2"/>
    <property type="match status" value="1"/>
</dbReference>
<dbReference type="InterPro" id="IPR045028">
    <property type="entry name" value="DinG/Rad3-like"/>
</dbReference>
<dbReference type="EMBL" id="UYRR01000758">
    <property type="protein sequence ID" value="VDK18191.1"/>
    <property type="molecule type" value="Genomic_DNA"/>
</dbReference>
<dbReference type="Gene3D" id="3.40.50.300">
    <property type="entry name" value="P-loop containing nucleotide triphosphate hydrolases"/>
    <property type="match status" value="1"/>
</dbReference>
<protein>
    <submittedName>
        <fullName evidence="8">Fanconi anemia group J protein (inferred by orthology to a human protein)</fullName>
    </submittedName>
</protein>
<organism evidence="8">
    <name type="scientific">Anisakis simplex</name>
    <name type="common">Herring worm</name>
    <dbReference type="NCBI Taxonomy" id="6269"/>
    <lineage>
        <taxon>Eukaryota</taxon>
        <taxon>Metazoa</taxon>
        <taxon>Ecdysozoa</taxon>
        <taxon>Nematoda</taxon>
        <taxon>Chromadorea</taxon>
        <taxon>Rhabditida</taxon>
        <taxon>Spirurina</taxon>
        <taxon>Ascaridomorpha</taxon>
        <taxon>Ascaridoidea</taxon>
        <taxon>Anisakidae</taxon>
        <taxon>Anisakis</taxon>
        <taxon>Anisakis simplex complex</taxon>
    </lineage>
</organism>
<dbReference type="InterPro" id="IPR010614">
    <property type="entry name" value="RAD3-like_helicase_DEAD"/>
</dbReference>
<dbReference type="GO" id="GO:0006289">
    <property type="term" value="P:nucleotide-excision repair"/>
    <property type="evidence" value="ECO:0007669"/>
    <property type="project" value="TreeGrafter"/>
</dbReference>
<feature type="region of interest" description="Disordered" evidence="4">
    <location>
        <begin position="42"/>
        <end position="82"/>
    </location>
</feature>
<reference evidence="6 7" key="2">
    <citation type="submission" date="2018-11" db="EMBL/GenBank/DDBJ databases">
        <authorList>
            <consortium name="Pathogen Informatics"/>
        </authorList>
    </citation>
    <scope>NUCLEOTIDE SEQUENCE [LARGE SCALE GENOMIC DNA]</scope>
</reference>
<dbReference type="Pfam" id="PF06733">
    <property type="entry name" value="DEAD_2"/>
    <property type="match status" value="1"/>
</dbReference>
<dbReference type="GO" id="GO:0003677">
    <property type="term" value="F:DNA binding"/>
    <property type="evidence" value="ECO:0007669"/>
    <property type="project" value="InterPro"/>
</dbReference>
<dbReference type="Proteomes" id="UP000267096">
    <property type="component" value="Unassembled WGS sequence"/>
</dbReference>
<dbReference type="WBParaSite" id="ASIM_0000098901-mRNA-1">
    <property type="protein sequence ID" value="ASIM_0000098901-mRNA-1"/>
    <property type="gene ID" value="ASIM_0000098901"/>
</dbReference>
<proteinExistence type="predicted"/>
<dbReference type="PROSITE" id="PS51193">
    <property type="entry name" value="HELICASE_ATP_BIND_2"/>
    <property type="match status" value="1"/>
</dbReference>
<gene>
    <name evidence="6" type="ORF">ASIM_LOCUS885</name>
</gene>
<evidence type="ECO:0000313" key="6">
    <source>
        <dbReference type="EMBL" id="VDK18191.1"/>
    </source>
</evidence>
<keyword evidence="1" id="KW-0547">Nucleotide-binding</keyword>
<evidence type="ECO:0000259" key="5">
    <source>
        <dbReference type="PROSITE" id="PS51193"/>
    </source>
</evidence>
<evidence type="ECO:0000256" key="3">
    <source>
        <dbReference type="ARBA" id="ARBA00022840"/>
    </source>
</evidence>
<name>A0A0M3J0F2_ANISI</name>
<keyword evidence="7" id="KW-1185">Reference proteome</keyword>
<evidence type="ECO:0000313" key="7">
    <source>
        <dbReference type="Proteomes" id="UP000267096"/>
    </source>
</evidence>
<reference evidence="8" key="1">
    <citation type="submission" date="2017-02" db="UniProtKB">
        <authorList>
            <consortium name="WormBaseParasite"/>
        </authorList>
    </citation>
    <scope>IDENTIFICATION</scope>
</reference>
<evidence type="ECO:0000256" key="4">
    <source>
        <dbReference type="SAM" id="MobiDB-lite"/>
    </source>
</evidence>
<dbReference type="PANTHER" id="PTHR11472:SF47">
    <property type="entry name" value="FANCONI ANEMIA GROUP J PROTEIN"/>
    <property type="match status" value="1"/>
</dbReference>
<dbReference type="GO" id="GO:0005524">
    <property type="term" value="F:ATP binding"/>
    <property type="evidence" value="ECO:0007669"/>
    <property type="project" value="UniProtKB-KW"/>
</dbReference>
<keyword evidence="2" id="KW-0378">Hydrolase</keyword>
<sequence>MFPSTQSKTLGLLSATCAWLVKYKEEREQSRKECPICNSSKHITESTAPSTNQENSNDAWSMNGSENPSSCENTNTENSLDSTNIVNKKPLLTLEEEFDADFRASPSPAVTRRKSLISEDSKRLKLENGEETEKKVTESHTCLPRVTIYYGTRTHKQISQVVSEFARLPYGHDDRISESFDLTRFHLRHTILASRDHSCINLAVRNSGDVNASCKELISSRGVGCAYKNAMRGKYEKAQPLRRLVSKSMQGSSNVWDIEDLVEALKVSNPTLCPYFSSTRVLTQDADIVFCPFTYMIDPIIRDNSEVTLKNAIVILDEAHNVEDVCREAVSFSFTEKEIVAACADFGKKAADVEKALNKSKRKQTAQEGLDNVDGWKTEQTSDALNNLSTNYGTVNKFMSDLLDWFVGMAAEVLNKTMGRDDRQSETFSWERLYTSFEESKLTVFGEKGKSSAYSSLLTALSVVSGLSGDDSDRDMVYDQYRPLSASVTCVEKFLYFFRTYFKDDNRTVYKLFICIDKPFVPFAARNRQSDIDELSSKDVLDMGKVFTENANEWLDSRSPFSGYHEIKRGYRVKLDFWCMRPALAYLDAFKEGRSVILASGTLCPIETFRSELGTDFPQTMEGSQVIPKENIFAAVLPSGPTGHHLCGTYRNVQSDDRFIREISLLLK</sequence>
<dbReference type="InterPro" id="IPR006554">
    <property type="entry name" value="Helicase-like_DEXD_c2"/>
</dbReference>
<evidence type="ECO:0000256" key="1">
    <source>
        <dbReference type="ARBA" id="ARBA00022741"/>
    </source>
</evidence>
<dbReference type="AlphaFoldDB" id="A0A0M3J0F2"/>
<dbReference type="GO" id="GO:0005634">
    <property type="term" value="C:nucleus"/>
    <property type="evidence" value="ECO:0007669"/>
    <property type="project" value="TreeGrafter"/>
</dbReference>
<dbReference type="PROSITE" id="PS00690">
    <property type="entry name" value="DEAH_ATP_HELICASE"/>
    <property type="match status" value="1"/>
</dbReference>
<evidence type="ECO:0000313" key="8">
    <source>
        <dbReference type="WBParaSite" id="ASIM_0000098901-mRNA-1"/>
    </source>
</evidence>
<dbReference type="GO" id="GO:0003678">
    <property type="term" value="F:DNA helicase activity"/>
    <property type="evidence" value="ECO:0007669"/>
    <property type="project" value="InterPro"/>
</dbReference>
<keyword evidence="3" id="KW-0067">ATP-binding</keyword>
<dbReference type="InterPro" id="IPR014013">
    <property type="entry name" value="Helic_SF1/SF2_ATP-bd_DinG/Rad3"/>
</dbReference>
<dbReference type="PANTHER" id="PTHR11472">
    <property type="entry name" value="DNA REPAIR DEAD HELICASE RAD3/XP-D SUBFAMILY MEMBER"/>
    <property type="match status" value="1"/>
</dbReference>
<dbReference type="InterPro" id="IPR027417">
    <property type="entry name" value="P-loop_NTPase"/>
</dbReference>
<dbReference type="InterPro" id="IPR002464">
    <property type="entry name" value="DNA/RNA_helicase_DEAH_CS"/>
</dbReference>
<feature type="domain" description="Helicase ATP-binding" evidence="5">
    <location>
        <begin position="1"/>
        <end position="366"/>
    </location>
</feature>
<dbReference type="GO" id="GO:1990918">
    <property type="term" value="P:double-strand break repair involved in meiotic recombination"/>
    <property type="evidence" value="ECO:0007669"/>
    <property type="project" value="TreeGrafter"/>
</dbReference>
<dbReference type="OrthoDB" id="19182at2759"/>
<accession>A0A0M3J0F2</accession>